<gene>
    <name evidence="1" type="ORF">D0Z00_002645</name>
</gene>
<dbReference type="EMBL" id="QVQA01000079">
    <property type="protein sequence ID" value="KAF5096844.1"/>
    <property type="molecule type" value="Genomic_DNA"/>
</dbReference>
<sequence>MGEEKPPPGIVLSSDPPQEEQQQPHQQQPISAPNSPSYFSHSVNPSPPFFTAVPGPTHSHGSGTEHDGGQRNSSAGVNNIYTNNNTFSIPSIIAMNGNSGSTPFQASGGLHNNSLSGAANPISTSMSMISPSRNFSNVMQHHKFRSPSLPVNSLGTPIEMPQLASISVAEAQSLLQKEPELTLFVDIRPFALYSKSRVQSAVNVCIPTTLLKRPTFVLARFAECMIPAQRDAIENLDRYDNYDKSLSGGGDYFNASYITTKGTKMRYIATQGPLPDTFTDFWHVVWAKRIPVIVMLTAEAEGGSVKCHRYWNNGVYGGIALRLVAADNVVLSERTGTCVTIRTFELAPVSTKGDAAMKVDEGSSNGARHTVVQVQYTAWPDLGSPANPEDLIALCMLKNKYLESWVQETPASADDGLLPWTIVHCSAGCGRTGTFCTVDSVISLLKDQAKNNPTETPFHNAAASTATATAPVTPTAGIEGRGENGEVAATAKGGGSTTTTIGHENVESHDLIYRTVHNFRRQRLSMVQVLRQYVLCYETVILWIHNQCGPTKHNQLLPQQQQLQGLLPQFQDEHSNKKKNK</sequence>
<evidence type="ECO:0000313" key="1">
    <source>
        <dbReference type="EMBL" id="KAF5096844.1"/>
    </source>
</evidence>
<protein>
    <submittedName>
        <fullName evidence="1">Uncharacterized protein</fullName>
    </submittedName>
</protein>
<dbReference type="Proteomes" id="UP000744676">
    <property type="component" value="Unassembled WGS sequence"/>
</dbReference>
<proteinExistence type="predicted"/>
<comment type="caution">
    <text evidence="1">The sequence shown here is derived from an EMBL/GenBank/DDBJ whole genome shotgun (WGS) entry which is preliminary data.</text>
</comment>
<keyword evidence="2" id="KW-1185">Reference proteome</keyword>
<organism evidence="1 2">
    <name type="scientific">Geotrichum galactomycetum</name>
    <dbReference type="NCBI Taxonomy" id="27317"/>
    <lineage>
        <taxon>Eukaryota</taxon>
        <taxon>Fungi</taxon>
        <taxon>Dikarya</taxon>
        <taxon>Ascomycota</taxon>
        <taxon>Saccharomycotina</taxon>
        <taxon>Dipodascomycetes</taxon>
        <taxon>Dipodascales</taxon>
        <taxon>Dipodascaceae</taxon>
        <taxon>Geotrichum</taxon>
    </lineage>
</organism>
<accession>A0ACB6V3K2</accession>
<evidence type="ECO:0000313" key="2">
    <source>
        <dbReference type="Proteomes" id="UP000744676"/>
    </source>
</evidence>
<reference evidence="1 2" key="1">
    <citation type="journal article" date="2020" name="Front. Microbiol.">
        <title>Phenotypic and Genetic Characterization of the Cheese Ripening Yeast Geotrichum candidum.</title>
        <authorList>
            <person name="Perkins V."/>
            <person name="Vignola S."/>
            <person name="Lessard M.H."/>
            <person name="Plante P.L."/>
            <person name="Corbeil J."/>
            <person name="Dugat-Bony E."/>
            <person name="Frenette M."/>
            <person name="Labrie S."/>
        </authorList>
    </citation>
    <scope>NUCLEOTIDE SEQUENCE [LARGE SCALE GENOMIC DNA]</scope>
    <source>
        <strain evidence="1 2">LMA-1147</strain>
    </source>
</reference>
<name>A0ACB6V3K2_9ASCO</name>